<feature type="signal peptide" evidence="1">
    <location>
        <begin position="1"/>
        <end position="32"/>
    </location>
</feature>
<gene>
    <name evidence="3" type="ORF">HMPREF3233_00428</name>
</gene>
<dbReference type="EMBL" id="LRQT01000007">
    <property type="protein sequence ID" value="KXA65282.1"/>
    <property type="molecule type" value="Genomic_DNA"/>
</dbReference>
<dbReference type="InterPro" id="IPR025711">
    <property type="entry name" value="PepSY"/>
</dbReference>
<dbReference type="STRING" id="39777.B7L28_01515"/>
<dbReference type="Proteomes" id="UP000070226">
    <property type="component" value="Unassembled WGS sequence"/>
</dbReference>
<comment type="caution">
    <text evidence="3">The sequence shown here is derived from an EMBL/GenBank/DDBJ whole genome shotgun (WGS) entry which is preliminary data.</text>
</comment>
<dbReference type="AlphaFoldDB" id="A0A133S6I0"/>
<evidence type="ECO:0000313" key="3">
    <source>
        <dbReference type="EMBL" id="KXA65282.1"/>
    </source>
</evidence>
<name>A0A133S6I0_9FIRM</name>
<organism evidence="3">
    <name type="scientific">Veillonella atypica</name>
    <dbReference type="NCBI Taxonomy" id="39777"/>
    <lineage>
        <taxon>Bacteria</taxon>
        <taxon>Bacillati</taxon>
        <taxon>Bacillota</taxon>
        <taxon>Negativicutes</taxon>
        <taxon>Veillonellales</taxon>
        <taxon>Veillonellaceae</taxon>
        <taxon>Veillonella</taxon>
    </lineage>
</organism>
<keyword evidence="1" id="KW-0732">Signal</keyword>
<proteinExistence type="predicted"/>
<dbReference type="Gene3D" id="3.10.450.40">
    <property type="match status" value="2"/>
</dbReference>
<evidence type="ECO:0000256" key="1">
    <source>
        <dbReference type="SAM" id="SignalP"/>
    </source>
</evidence>
<evidence type="ECO:0000259" key="2">
    <source>
        <dbReference type="Pfam" id="PF03413"/>
    </source>
</evidence>
<feature type="domain" description="PepSY" evidence="2">
    <location>
        <begin position="136"/>
        <end position="194"/>
    </location>
</feature>
<sequence length="202" mass="22042">MEVINMKKVNNLSKVLCALGVSTVLIAGVASAAPAYPAPSSWNGVGSVASPMQSSEIDYVGAVTTLHRYYPDAMVTSISYDAKHHPTYEVEAYTKTQKVEMKIDEATGQVVSNQAKSISAWNKLKKSHSFNPQNSITPESAETRAIERVGSDFQTMEWELEMDSNKLVYKLDMTNGGDKKADVKIDAISGKVLSAKVKNTKY</sequence>
<evidence type="ECO:0000313" key="4">
    <source>
        <dbReference type="Proteomes" id="UP000070226"/>
    </source>
</evidence>
<dbReference type="Pfam" id="PF03413">
    <property type="entry name" value="PepSY"/>
    <property type="match status" value="2"/>
</dbReference>
<accession>A0A133S6I0</accession>
<feature type="chain" id="PRO_5007459233" description="PepSY domain-containing protein" evidence="1">
    <location>
        <begin position="33"/>
        <end position="202"/>
    </location>
</feature>
<reference evidence="3 4" key="1">
    <citation type="submission" date="2016-01" db="EMBL/GenBank/DDBJ databases">
        <authorList>
            <person name="Oliw E.H."/>
        </authorList>
    </citation>
    <scope>NUCLEOTIDE SEQUENCE [LARGE SCALE GENOMIC DNA]</scope>
    <source>
        <strain evidence="3 4">CMW7756B</strain>
    </source>
</reference>
<feature type="domain" description="PepSY" evidence="2">
    <location>
        <begin position="62"/>
        <end position="111"/>
    </location>
</feature>
<dbReference type="PATRIC" id="fig|39777.7.peg.418"/>
<protein>
    <recommendedName>
        <fullName evidence="2">PepSY domain-containing protein</fullName>
    </recommendedName>
</protein>